<name>E6VG22_RHOPX</name>
<sequence length="57" mass="6142">MRVMRRLTVLGELPITETLHERGFVTARPAALPAYVTLACAALAYVALAYAPELGGR</sequence>
<protein>
    <submittedName>
        <fullName evidence="2">Uncharacterized protein</fullName>
    </submittedName>
</protein>
<organism evidence="2 3">
    <name type="scientific">Rhodopseudomonas palustris (strain DX-1)</name>
    <dbReference type="NCBI Taxonomy" id="652103"/>
    <lineage>
        <taxon>Bacteria</taxon>
        <taxon>Pseudomonadati</taxon>
        <taxon>Pseudomonadota</taxon>
        <taxon>Alphaproteobacteria</taxon>
        <taxon>Hyphomicrobiales</taxon>
        <taxon>Nitrobacteraceae</taxon>
        <taxon>Rhodopseudomonas</taxon>
    </lineage>
</organism>
<proteinExistence type="predicted"/>
<reference evidence="2" key="1">
    <citation type="submission" date="2010-12" db="EMBL/GenBank/DDBJ databases">
        <title>Complete sequence of Rhodopseudomonas palustris DX-1.</title>
        <authorList>
            <consortium name="US DOE Joint Genome Institute"/>
            <person name="Lucas S."/>
            <person name="Copeland A."/>
            <person name="Lapidus A."/>
            <person name="Cheng J.-F."/>
            <person name="Goodwin L."/>
            <person name="Pitluck S."/>
            <person name="Misra M."/>
            <person name="Chertkov O."/>
            <person name="Detter J.C."/>
            <person name="Han C."/>
            <person name="Tapia R."/>
            <person name="Land M."/>
            <person name="Hauser L."/>
            <person name="Kyrpides N."/>
            <person name="Ivanova N."/>
            <person name="Ovchinnikova G."/>
            <person name="Logan B."/>
            <person name="Oda Y."/>
            <person name="Harwood C."/>
            <person name="Woyke T."/>
        </authorList>
    </citation>
    <scope>NUCLEOTIDE SEQUENCE [LARGE SCALE GENOMIC DNA]</scope>
    <source>
        <strain evidence="2">DX-1</strain>
    </source>
</reference>
<keyword evidence="1" id="KW-0472">Membrane</keyword>
<dbReference type="STRING" id="652103.Rpdx1_4940"/>
<evidence type="ECO:0000313" key="3">
    <source>
        <dbReference type="Proteomes" id="UP000001402"/>
    </source>
</evidence>
<evidence type="ECO:0000256" key="1">
    <source>
        <dbReference type="SAM" id="Phobius"/>
    </source>
</evidence>
<keyword evidence="1" id="KW-0812">Transmembrane</keyword>
<feature type="transmembrane region" description="Helical" evidence="1">
    <location>
        <begin position="32"/>
        <end position="51"/>
    </location>
</feature>
<dbReference type="EMBL" id="CP002418">
    <property type="protein sequence ID" value="ADU46481.1"/>
    <property type="molecule type" value="Genomic_DNA"/>
</dbReference>
<dbReference type="HOGENOM" id="CLU_2993788_0_0_5"/>
<dbReference type="Proteomes" id="UP000001402">
    <property type="component" value="Chromosome"/>
</dbReference>
<keyword evidence="1" id="KW-1133">Transmembrane helix</keyword>
<evidence type="ECO:0000313" key="2">
    <source>
        <dbReference type="EMBL" id="ADU46481.1"/>
    </source>
</evidence>
<gene>
    <name evidence="2" type="ordered locus">Rpdx1_4940</name>
</gene>
<dbReference type="AlphaFoldDB" id="E6VG22"/>
<accession>E6VG22</accession>
<dbReference type="KEGG" id="rpx:Rpdx1_4940"/>